<evidence type="ECO:0000256" key="1">
    <source>
        <dbReference type="PROSITE-ProRule" id="PRU00339"/>
    </source>
</evidence>
<evidence type="ECO:0000313" key="2">
    <source>
        <dbReference type="EMBL" id="MBD0823919.1"/>
    </source>
</evidence>
<accession>A0A8J6U5N1</accession>
<protein>
    <recommendedName>
        <fullName evidence="4">Tetratricopeptide repeat protein</fullName>
    </recommendedName>
</protein>
<keyword evidence="3" id="KW-1185">Reference proteome</keyword>
<dbReference type="SMART" id="SM00028">
    <property type="entry name" value="TPR"/>
    <property type="match status" value="2"/>
</dbReference>
<dbReference type="PROSITE" id="PS50005">
    <property type="entry name" value="TPR"/>
    <property type="match status" value="1"/>
</dbReference>
<keyword evidence="1" id="KW-0802">TPR repeat</keyword>
<evidence type="ECO:0000313" key="3">
    <source>
        <dbReference type="Proteomes" id="UP000621516"/>
    </source>
</evidence>
<sequence>MKHINLLISLCPFLSLLAQPNCEAYKYYGDTLKYKACKKAEQIENHYQFSKKFQEILDESILIDSTFAYAYREKSVAYLKSGDFMTWKKLIDKAVKFEATDNLGYRGWCRYQFFRDYKGAIKDIEKLDRLVDYNIGQSINGTYHLNIAKGLCYKAIGEKEKAIEILEKQIKLNEVEDFVGAYDYLHLGVLYLETKRFKKAVETFKKQSENNELAENQYYLALTYLKLNTPIQSKSCLEKAKELYIRGRKMFDPYSNPMDKIYLEDIENEIKTAYNTGSRFTSP</sequence>
<comment type="caution">
    <text evidence="2">The sequence shown here is derived from an EMBL/GenBank/DDBJ whole genome shotgun (WGS) entry which is preliminary data.</text>
</comment>
<dbReference type="InterPro" id="IPR019734">
    <property type="entry name" value="TPR_rpt"/>
</dbReference>
<dbReference type="SUPFAM" id="SSF48452">
    <property type="entry name" value="TPR-like"/>
    <property type="match status" value="1"/>
</dbReference>
<name>A0A8J6U5N1_9FLAO</name>
<reference evidence="2 3" key="1">
    <citation type="journal article" date="2018" name="J. Microbiol.">
        <title>Aestuariibaculum marinum sp. nov., a marine bacterium isolated from seawater in South Korea.</title>
        <authorList>
            <person name="Choi J."/>
            <person name="Lee D."/>
            <person name="Jang J.H."/>
            <person name="Cha S."/>
            <person name="Seo T."/>
        </authorList>
    </citation>
    <scope>NUCLEOTIDE SEQUENCE [LARGE SCALE GENOMIC DNA]</scope>
    <source>
        <strain evidence="2 3">IP7</strain>
    </source>
</reference>
<dbReference type="AlphaFoldDB" id="A0A8J6U5N1"/>
<evidence type="ECO:0008006" key="4">
    <source>
        <dbReference type="Google" id="ProtNLM"/>
    </source>
</evidence>
<proteinExistence type="predicted"/>
<feature type="repeat" description="TPR" evidence="1">
    <location>
        <begin position="181"/>
        <end position="214"/>
    </location>
</feature>
<dbReference type="EMBL" id="JACVXD010000003">
    <property type="protein sequence ID" value="MBD0823919.1"/>
    <property type="molecule type" value="Genomic_DNA"/>
</dbReference>
<dbReference type="Proteomes" id="UP000621516">
    <property type="component" value="Unassembled WGS sequence"/>
</dbReference>
<gene>
    <name evidence="2" type="ORF">ICJ85_07780</name>
</gene>
<dbReference type="Gene3D" id="1.25.40.10">
    <property type="entry name" value="Tetratricopeptide repeat domain"/>
    <property type="match status" value="1"/>
</dbReference>
<dbReference type="Pfam" id="PF13181">
    <property type="entry name" value="TPR_8"/>
    <property type="match status" value="2"/>
</dbReference>
<dbReference type="SUPFAM" id="SSF81901">
    <property type="entry name" value="HCP-like"/>
    <property type="match status" value="1"/>
</dbReference>
<organism evidence="2 3">
    <name type="scientific">Aestuariibaculum marinum</name>
    <dbReference type="NCBI Taxonomy" id="2683592"/>
    <lineage>
        <taxon>Bacteria</taxon>
        <taxon>Pseudomonadati</taxon>
        <taxon>Bacteroidota</taxon>
        <taxon>Flavobacteriia</taxon>
        <taxon>Flavobacteriales</taxon>
        <taxon>Flavobacteriaceae</taxon>
    </lineage>
</organism>
<dbReference type="RefSeq" id="WP_188223230.1">
    <property type="nucleotide sequence ID" value="NZ_JACVXD010000003.1"/>
</dbReference>
<dbReference type="InterPro" id="IPR011990">
    <property type="entry name" value="TPR-like_helical_dom_sf"/>
</dbReference>